<name>A0AAF0XUJ2_DAUCS</name>
<dbReference type="Pfam" id="PF06101">
    <property type="entry name" value="Vps62"/>
    <property type="match status" value="1"/>
</dbReference>
<proteinExistence type="predicted"/>
<organism evidence="3 4">
    <name type="scientific">Daucus carota subsp. sativus</name>
    <name type="common">Carrot</name>
    <dbReference type="NCBI Taxonomy" id="79200"/>
    <lineage>
        <taxon>Eukaryota</taxon>
        <taxon>Viridiplantae</taxon>
        <taxon>Streptophyta</taxon>
        <taxon>Embryophyta</taxon>
        <taxon>Tracheophyta</taxon>
        <taxon>Spermatophyta</taxon>
        <taxon>Magnoliopsida</taxon>
        <taxon>eudicotyledons</taxon>
        <taxon>Gunneridae</taxon>
        <taxon>Pentapetalae</taxon>
        <taxon>asterids</taxon>
        <taxon>campanulids</taxon>
        <taxon>Apiales</taxon>
        <taxon>Apiaceae</taxon>
        <taxon>Apioideae</taxon>
        <taxon>Scandiceae</taxon>
        <taxon>Daucinae</taxon>
        <taxon>Daucus</taxon>
        <taxon>Daucus sect. Daucus</taxon>
    </lineage>
</organism>
<evidence type="ECO:0000313" key="4">
    <source>
        <dbReference type="Proteomes" id="UP000077755"/>
    </source>
</evidence>
<accession>A0AAF0XUJ2</accession>
<gene>
    <name evidence="3" type="ORF">DCAR_0934081</name>
</gene>
<feature type="compositionally biased region" description="Basic and acidic residues" evidence="1">
    <location>
        <begin position="576"/>
        <end position="587"/>
    </location>
</feature>
<keyword evidence="2" id="KW-0732">Signal</keyword>
<feature type="region of interest" description="Disordered" evidence="1">
    <location>
        <begin position="566"/>
        <end position="587"/>
    </location>
</feature>
<evidence type="ECO:0000256" key="1">
    <source>
        <dbReference type="SAM" id="MobiDB-lite"/>
    </source>
</evidence>
<dbReference type="AlphaFoldDB" id="A0AAF0XUJ2"/>
<evidence type="ECO:0000256" key="2">
    <source>
        <dbReference type="SAM" id="SignalP"/>
    </source>
</evidence>
<evidence type="ECO:0000313" key="3">
    <source>
        <dbReference type="EMBL" id="WOH14561.1"/>
    </source>
</evidence>
<feature type="chain" id="PRO_5042164491" description="Vacuolar protein sorting-associated protein 62" evidence="2">
    <location>
        <begin position="24"/>
        <end position="587"/>
    </location>
</feature>
<reference evidence="3" key="1">
    <citation type="journal article" date="2016" name="Nat. Genet.">
        <title>A high-quality carrot genome assembly provides new insights into carotenoid accumulation and asterid genome evolution.</title>
        <authorList>
            <person name="Iorizzo M."/>
            <person name="Ellison S."/>
            <person name="Senalik D."/>
            <person name="Zeng P."/>
            <person name="Satapoomin P."/>
            <person name="Huang J."/>
            <person name="Bowman M."/>
            <person name="Iovene M."/>
            <person name="Sanseverino W."/>
            <person name="Cavagnaro P."/>
            <person name="Yildiz M."/>
            <person name="Macko-Podgorni A."/>
            <person name="Moranska E."/>
            <person name="Grzebelus E."/>
            <person name="Grzebelus D."/>
            <person name="Ashrafi H."/>
            <person name="Zheng Z."/>
            <person name="Cheng S."/>
            <person name="Spooner D."/>
            <person name="Van Deynze A."/>
            <person name="Simon P."/>
        </authorList>
    </citation>
    <scope>NUCLEOTIDE SEQUENCE</scope>
    <source>
        <tissue evidence="3">Leaf</tissue>
    </source>
</reference>
<dbReference type="EMBL" id="CP093351">
    <property type="protein sequence ID" value="WOH14561.1"/>
    <property type="molecule type" value="Genomic_DNA"/>
</dbReference>
<dbReference type="PANTHER" id="PTHR48152:SF3">
    <property type="entry name" value="DUF946 FAMILY PROTEIN (DUF946)"/>
    <property type="match status" value="1"/>
</dbReference>
<evidence type="ECO:0008006" key="5">
    <source>
        <dbReference type="Google" id="ProtNLM"/>
    </source>
</evidence>
<reference evidence="3" key="2">
    <citation type="submission" date="2022-03" db="EMBL/GenBank/DDBJ databases">
        <title>Draft title - Genomic analysis of global carrot germplasm unveils the trajectory of domestication and the origin of high carotenoid orange carrot.</title>
        <authorList>
            <person name="Iorizzo M."/>
            <person name="Ellison S."/>
            <person name="Senalik D."/>
            <person name="Macko-Podgorni A."/>
            <person name="Grzebelus D."/>
            <person name="Bostan H."/>
            <person name="Rolling W."/>
            <person name="Curaba J."/>
            <person name="Simon P."/>
        </authorList>
    </citation>
    <scope>NUCLEOTIDE SEQUENCE</scope>
    <source>
        <tissue evidence="3">Leaf</tissue>
    </source>
</reference>
<dbReference type="Proteomes" id="UP000077755">
    <property type="component" value="Chromosome 9"/>
</dbReference>
<feature type="signal peptide" evidence="2">
    <location>
        <begin position="1"/>
        <end position="23"/>
    </location>
</feature>
<dbReference type="InterPro" id="IPR009291">
    <property type="entry name" value="Vps62"/>
</dbReference>
<keyword evidence="4" id="KW-1185">Reference proteome</keyword>
<sequence length="587" mass="64846">MTVRCCSPVFFFTTFFILTFCNCSRLCVLDSAFVSCRNPSFSPLITSKKGNKPLPVETTFKIPAPVPKWPQGNGFASGAIDLGELKVSRITTFNKVWTAREGGPNNLGATFYEPISIPEGFSVLGYYSQPNNQALYGWVMVAKDVRNDQFRQALALPTDYTLVWSSDSQKIKQDGIGYIWLPVPSNGYKAVGHVVTNSSEKPSLDKIRCVRSDLTVDIETDNWIWGPKSRFNVYSSRPVVRGIQASSVATGTFVAKKDGDAPSLSCLKNMKNDLSSMPNLDQIQALFKAYSPVVYFHPKEEYFPSSVSWFFQNGGLLYTKGQESKPVEIEPTGSNLPQNGSDDGAYWLDLPTDKTASEKVKKGDLADAGVYLHVKPALGGTFTDIAVWIFYPFNGAARAKIEFVTVSLGRIGEHVGDWEHVTLRISNFDGELKSVYFSQHNKGSWVSVSNLEFEKDNKPVVYASLHGHAAYPQAGLVVQGTASIGIRNDTSRGNVVMDTGSRYLVVGAEYLGASKIVEPPWLNYARKWGPKITYNINDELSRVKKLLPGMLKTKFDGVIKSLPPEVLGEQGPTGPKWKDNWSGDERV</sequence>
<dbReference type="PANTHER" id="PTHR48152">
    <property type="entry name" value="F1C9.34 PROTEIN"/>
    <property type="match status" value="1"/>
</dbReference>
<protein>
    <recommendedName>
        <fullName evidence="5">Vacuolar protein sorting-associated protein 62</fullName>
    </recommendedName>
</protein>